<dbReference type="Proteomes" id="UP001054945">
    <property type="component" value="Unassembled WGS sequence"/>
</dbReference>
<comment type="caution">
    <text evidence="2">The sequence shown here is derived from an EMBL/GenBank/DDBJ whole genome shotgun (WGS) entry which is preliminary data.</text>
</comment>
<accession>A0AAV4UW43</accession>
<feature type="compositionally biased region" description="Basic and acidic residues" evidence="1">
    <location>
        <begin position="55"/>
        <end position="92"/>
    </location>
</feature>
<keyword evidence="3" id="KW-1185">Reference proteome</keyword>
<dbReference type="EMBL" id="BPLR01013494">
    <property type="protein sequence ID" value="GIY61624.1"/>
    <property type="molecule type" value="Genomic_DNA"/>
</dbReference>
<evidence type="ECO:0000313" key="3">
    <source>
        <dbReference type="Proteomes" id="UP001054945"/>
    </source>
</evidence>
<name>A0AAV4UW43_CAEEX</name>
<protein>
    <submittedName>
        <fullName evidence="2">Uncharacterized protein</fullName>
    </submittedName>
</protein>
<proteinExistence type="predicted"/>
<reference evidence="2 3" key="1">
    <citation type="submission" date="2021-06" db="EMBL/GenBank/DDBJ databases">
        <title>Caerostris extrusa draft genome.</title>
        <authorList>
            <person name="Kono N."/>
            <person name="Arakawa K."/>
        </authorList>
    </citation>
    <scope>NUCLEOTIDE SEQUENCE [LARGE SCALE GENOMIC DNA]</scope>
</reference>
<evidence type="ECO:0000256" key="1">
    <source>
        <dbReference type="SAM" id="MobiDB-lite"/>
    </source>
</evidence>
<gene>
    <name evidence="2" type="ORF">CEXT_280421</name>
</gene>
<dbReference type="AlphaFoldDB" id="A0AAV4UW43"/>
<sequence length="111" mass="11480">MGSMGILSSLAGDLSGPGVDTSSASSRREASHPGGAEGRQVLRASEAQQPGGEEVEGRAEGEGGRDRAEGVLPGEGERRPQGAGEHPRERRTPSGRCWCTRGTGSGGRHRF</sequence>
<feature type="region of interest" description="Disordered" evidence="1">
    <location>
        <begin position="1"/>
        <end position="111"/>
    </location>
</feature>
<evidence type="ECO:0000313" key="2">
    <source>
        <dbReference type="EMBL" id="GIY61624.1"/>
    </source>
</evidence>
<organism evidence="2 3">
    <name type="scientific">Caerostris extrusa</name>
    <name type="common">Bark spider</name>
    <name type="synonym">Caerostris bankana</name>
    <dbReference type="NCBI Taxonomy" id="172846"/>
    <lineage>
        <taxon>Eukaryota</taxon>
        <taxon>Metazoa</taxon>
        <taxon>Ecdysozoa</taxon>
        <taxon>Arthropoda</taxon>
        <taxon>Chelicerata</taxon>
        <taxon>Arachnida</taxon>
        <taxon>Araneae</taxon>
        <taxon>Araneomorphae</taxon>
        <taxon>Entelegynae</taxon>
        <taxon>Araneoidea</taxon>
        <taxon>Araneidae</taxon>
        <taxon>Caerostris</taxon>
    </lineage>
</organism>